<dbReference type="InterPro" id="IPR000860">
    <property type="entry name" value="HemC"/>
</dbReference>
<comment type="subunit">
    <text evidence="4 8">Monomer.</text>
</comment>
<dbReference type="InterPro" id="IPR036803">
    <property type="entry name" value="Porphobilinogen_deaminase_C_sf"/>
</dbReference>
<feature type="domain" description="Porphobilinogen deaminase N-terminal" evidence="9">
    <location>
        <begin position="6"/>
        <end position="212"/>
    </location>
</feature>
<keyword evidence="12" id="KW-1185">Reference proteome</keyword>
<dbReference type="CDD" id="cd13646">
    <property type="entry name" value="PBP2_EcHMBS_like"/>
    <property type="match status" value="1"/>
</dbReference>
<comment type="function">
    <text evidence="1 8">Tetrapolymerization of the monopyrrole PBG into the hydroxymethylbilane pre-uroporphyrinogen in several discrete steps.</text>
</comment>
<dbReference type="Gene3D" id="3.40.190.10">
    <property type="entry name" value="Periplasmic binding protein-like II"/>
    <property type="match status" value="2"/>
</dbReference>
<evidence type="ECO:0000256" key="3">
    <source>
        <dbReference type="ARBA" id="ARBA00005638"/>
    </source>
</evidence>
<evidence type="ECO:0000256" key="6">
    <source>
        <dbReference type="ARBA" id="ARBA00023244"/>
    </source>
</evidence>
<dbReference type="AlphaFoldDB" id="A0A1I1YQA0"/>
<comment type="cofactor">
    <cofactor evidence="8">
        <name>dipyrromethane</name>
        <dbReference type="ChEBI" id="CHEBI:60342"/>
    </cofactor>
    <text evidence="8">Binds 1 dipyrromethane group covalently.</text>
</comment>
<evidence type="ECO:0000256" key="5">
    <source>
        <dbReference type="ARBA" id="ARBA00022679"/>
    </source>
</evidence>
<evidence type="ECO:0000256" key="2">
    <source>
        <dbReference type="ARBA" id="ARBA00004735"/>
    </source>
</evidence>
<dbReference type="GO" id="GO:0006782">
    <property type="term" value="P:protoporphyrinogen IX biosynthetic process"/>
    <property type="evidence" value="ECO:0007669"/>
    <property type="project" value="UniProtKB-UniRule"/>
</dbReference>
<dbReference type="Pfam" id="PF01379">
    <property type="entry name" value="Porphobil_deam"/>
    <property type="match status" value="1"/>
</dbReference>
<dbReference type="EMBL" id="FONA01000008">
    <property type="protein sequence ID" value="SFE21774.1"/>
    <property type="molecule type" value="Genomic_DNA"/>
</dbReference>
<comment type="similarity">
    <text evidence="3 8">Belongs to the HMBS family.</text>
</comment>
<dbReference type="HAMAP" id="MF_00260">
    <property type="entry name" value="Porphobil_deam"/>
    <property type="match status" value="1"/>
</dbReference>
<dbReference type="eggNOG" id="COG0181">
    <property type="taxonomic scope" value="Bacteria"/>
</dbReference>
<keyword evidence="5 8" id="KW-0808">Transferase</keyword>
<evidence type="ECO:0000256" key="8">
    <source>
        <dbReference type="HAMAP-Rule" id="MF_00260"/>
    </source>
</evidence>
<comment type="miscellaneous">
    <text evidence="8">The porphobilinogen subunits are added to the dipyrromethane group.</text>
</comment>
<dbReference type="InterPro" id="IPR022419">
    <property type="entry name" value="Porphobilin_deaminase_cofac_BS"/>
</dbReference>
<dbReference type="STRING" id="385682.SAMN05444380_10883"/>
<evidence type="ECO:0000259" key="9">
    <source>
        <dbReference type="Pfam" id="PF01379"/>
    </source>
</evidence>
<dbReference type="SUPFAM" id="SSF54782">
    <property type="entry name" value="Porphobilinogen deaminase (hydroxymethylbilane synthase), C-terminal domain"/>
    <property type="match status" value="1"/>
</dbReference>
<dbReference type="InterPro" id="IPR022417">
    <property type="entry name" value="Porphobilin_deaminase_N"/>
</dbReference>
<dbReference type="GO" id="GO:0005737">
    <property type="term" value="C:cytoplasm"/>
    <property type="evidence" value="ECO:0007669"/>
    <property type="project" value="UniProtKB-UniRule"/>
</dbReference>
<evidence type="ECO:0000256" key="1">
    <source>
        <dbReference type="ARBA" id="ARBA00002869"/>
    </source>
</evidence>
<evidence type="ECO:0000313" key="12">
    <source>
        <dbReference type="Proteomes" id="UP000181976"/>
    </source>
</evidence>
<dbReference type="OrthoDB" id="9810298at2"/>
<accession>A0A1I1YQA0</accession>
<dbReference type="EC" id="2.5.1.61" evidence="8"/>
<dbReference type="FunFam" id="3.40.190.10:FF:000005">
    <property type="entry name" value="Porphobilinogen deaminase"/>
    <property type="match status" value="1"/>
</dbReference>
<evidence type="ECO:0000313" key="11">
    <source>
        <dbReference type="EMBL" id="SFE21774.1"/>
    </source>
</evidence>
<dbReference type="FunFam" id="3.40.190.10:FF:000004">
    <property type="entry name" value="Porphobilinogen deaminase"/>
    <property type="match status" value="1"/>
</dbReference>
<dbReference type="Gene3D" id="3.30.160.40">
    <property type="entry name" value="Porphobilinogen deaminase, C-terminal domain"/>
    <property type="match status" value="1"/>
</dbReference>
<reference evidence="11 12" key="1">
    <citation type="submission" date="2016-10" db="EMBL/GenBank/DDBJ databases">
        <authorList>
            <person name="de Groot N.N."/>
        </authorList>
    </citation>
    <scope>NUCLEOTIDE SEQUENCE [LARGE SCALE GENOMIC DNA]</scope>
    <source>
        <strain evidence="11 12">DSM 19012</strain>
    </source>
</reference>
<dbReference type="PANTHER" id="PTHR11557:SF0">
    <property type="entry name" value="PORPHOBILINOGEN DEAMINASE"/>
    <property type="match status" value="1"/>
</dbReference>
<dbReference type="SUPFAM" id="SSF53850">
    <property type="entry name" value="Periplasmic binding protein-like II"/>
    <property type="match status" value="1"/>
</dbReference>
<dbReference type="PIRSF" id="PIRSF001438">
    <property type="entry name" value="4pyrrol_synth_OHMeBilane_synth"/>
    <property type="match status" value="1"/>
</dbReference>
<dbReference type="PROSITE" id="PS00533">
    <property type="entry name" value="PORPHOBILINOGEN_DEAM"/>
    <property type="match status" value="1"/>
</dbReference>
<evidence type="ECO:0000256" key="4">
    <source>
        <dbReference type="ARBA" id="ARBA00011245"/>
    </source>
</evidence>
<feature type="modified residue" description="S-(dipyrrolylmethanemethyl)cysteine" evidence="8">
    <location>
        <position position="242"/>
    </location>
</feature>
<comment type="pathway">
    <text evidence="2">Porphyrin-containing compound metabolism; protoporphyrin-IX biosynthesis; coproporphyrinogen-III from 5-aminolevulinate: step 2/4.</text>
</comment>
<dbReference type="NCBIfam" id="TIGR00212">
    <property type="entry name" value="hemC"/>
    <property type="match status" value="1"/>
</dbReference>
<gene>
    <name evidence="8" type="primary">hemC</name>
    <name evidence="11" type="ORF">SAMN05444380_10883</name>
</gene>
<organism evidence="11 12">
    <name type="scientific">Thermophagus xiamenensis</name>
    <dbReference type="NCBI Taxonomy" id="385682"/>
    <lineage>
        <taxon>Bacteria</taxon>
        <taxon>Pseudomonadati</taxon>
        <taxon>Bacteroidota</taxon>
        <taxon>Bacteroidia</taxon>
        <taxon>Marinilabiliales</taxon>
        <taxon>Marinilabiliaceae</taxon>
        <taxon>Thermophagus</taxon>
    </lineage>
</organism>
<dbReference type="RefSeq" id="WP_010528375.1">
    <property type="nucleotide sequence ID" value="NZ_AFSL01000083.1"/>
</dbReference>
<sequence>MTKETINIGTRSSKLALWQAHQVKDALMRCFPEMVVNIIPFKTKGDAVLEVALSKIGDKGLFTREIENALLNGEVDIAVHSLKDLPTDLPEGLRLGGVLPRGEVRDVLVSRDGRSLKELTSNDRIGTSSLRRQAQILHKYPYLKVVDIRGNVETRLRKMEEGLCDALVMAGAGFIRLGLEEKITEFLEPEVILPAVSQGAVAMEIRSDDSLVSEVVKAVTDEMTFLTTNAERAFLKTIEGGCQVPVACYSQLVGDNMRLTGMIGAIDGRILLRETVECKQAEAQKCAVQLAQKLLNSGGRQILETIR</sequence>
<feature type="domain" description="Porphobilinogen deaminase C-terminal" evidence="10">
    <location>
        <begin position="226"/>
        <end position="296"/>
    </location>
</feature>
<name>A0A1I1YQA0_9BACT</name>
<comment type="catalytic activity">
    <reaction evidence="7 8">
        <text>4 porphobilinogen + H2O = hydroxymethylbilane + 4 NH4(+)</text>
        <dbReference type="Rhea" id="RHEA:13185"/>
        <dbReference type="ChEBI" id="CHEBI:15377"/>
        <dbReference type="ChEBI" id="CHEBI:28938"/>
        <dbReference type="ChEBI" id="CHEBI:57845"/>
        <dbReference type="ChEBI" id="CHEBI:58126"/>
        <dbReference type="EC" id="2.5.1.61"/>
    </reaction>
</comment>
<dbReference type="InParanoid" id="A0A1I1YQA0"/>
<dbReference type="PANTHER" id="PTHR11557">
    <property type="entry name" value="PORPHOBILINOGEN DEAMINASE"/>
    <property type="match status" value="1"/>
</dbReference>
<dbReference type="GO" id="GO:0004418">
    <property type="term" value="F:hydroxymethylbilane synthase activity"/>
    <property type="evidence" value="ECO:0007669"/>
    <property type="project" value="UniProtKB-UniRule"/>
</dbReference>
<keyword evidence="6 8" id="KW-0627">Porphyrin biosynthesis</keyword>
<dbReference type="Pfam" id="PF03900">
    <property type="entry name" value="Porphobil_deamC"/>
    <property type="match status" value="1"/>
</dbReference>
<dbReference type="FunCoup" id="A0A1I1YQA0">
    <property type="interactions" value="499"/>
</dbReference>
<dbReference type="PRINTS" id="PR00151">
    <property type="entry name" value="PORPHBDMNASE"/>
</dbReference>
<protein>
    <recommendedName>
        <fullName evidence="8">Porphobilinogen deaminase</fullName>
        <shortName evidence="8">PBG</shortName>
        <ecNumber evidence="8">2.5.1.61</ecNumber>
    </recommendedName>
    <alternativeName>
        <fullName evidence="8">Hydroxymethylbilane synthase</fullName>
        <shortName evidence="8">HMBS</shortName>
    </alternativeName>
    <alternativeName>
        <fullName evidence="8">Pre-uroporphyrinogen synthase</fullName>
    </alternativeName>
</protein>
<dbReference type="InterPro" id="IPR022418">
    <property type="entry name" value="Porphobilinogen_deaminase_C"/>
</dbReference>
<evidence type="ECO:0000259" key="10">
    <source>
        <dbReference type="Pfam" id="PF03900"/>
    </source>
</evidence>
<dbReference type="Proteomes" id="UP000181976">
    <property type="component" value="Unassembled WGS sequence"/>
</dbReference>
<evidence type="ECO:0000256" key="7">
    <source>
        <dbReference type="ARBA" id="ARBA00048169"/>
    </source>
</evidence>
<proteinExistence type="inferred from homology"/>